<sequence length="271" mass="28145">MPRLAVIGNVSLDRVDGGAVRPGGCPSFAALALRMLDEGGQILTRCAPADLPLFEATLAALGVPVTVIPTETTSAFGLHYRGEQRTMTVDAVGDTWTPADVESVDPEARWVHVAPLLRSDFTAETLSALARHGRRVSFDGQGLVRVPRVGPLAVDGDFDAGILAHVQTLKLAEDEATIIAGGRFDAGAAERLGVPEVLLTLGSEGSIVYAGGRAEAVPAAWPVLGVQTTGAGDVFMVGYTAARSAGANPVEAARLASELVARMLDERKRGG</sequence>
<gene>
    <name evidence="4" type="ORF">Gocc_0116</name>
</gene>
<dbReference type="Gene3D" id="3.40.1190.20">
    <property type="match status" value="1"/>
</dbReference>
<dbReference type="PANTHER" id="PTHR10584:SF166">
    <property type="entry name" value="RIBOKINASE"/>
    <property type="match status" value="1"/>
</dbReference>
<name>A0A7M2Z075_9ACTN</name>
<accession>A0A7M2Z075</accession>
<dbReference type="SUPFAM" id="SSF53613">
    <property type="entry name" value="Ribokinase-like"/>
    <property type="match status" value="1"/>
</dbReference>
<organism evidence="4 5">
    <name type="scientific">Gaiella occulta</name>
    <dbReference type="NCBI Taxonomy" id="1002870"/>
    <lineage>
        <taxon>Bacteria</taxon>
        <taxon>Bacillati</taxon>
        <taxon>Actinomycetota</taxon>
        <taxon>Thermoleophilia</taxon>
        <taxon>Gaiellales</taxon>
        <taxon>Gaiellaceae</taxon>
        <taxon>Gaiella</taxon>
    </lineage>
</organism>
<dbReference type="Proteomes" id="UP000254134">
    <property type="component" value="Unassembled WGS sequence"/>
</dbReference>
<dbReference type="EMBL" id="QQZY01000001">
    <property type="protein sequence ID" value="RDI75697.1"/>
    <property type="molecule type" value="Genomic_DNA"/>
</dbReference>
<dbReference type="Pfam" id="PF00294">
    <property type="entry name" value="PfkB"/>
    <property type="match status" value="1"/>
</dbReference>
<evidence type="ECO:0000256" key="2">
    <source>
        <dbReference type="ARBA" id="ARBA00022777"/>
    </source>
</evidence>
<reference evidence="5" key="2">
    <citation type="journal article" date="2019" name="MicrobiologyOpen">
        <title>High-quality draft genome sequence of Gaiella occulta isolated from a 150 meter deep mineral water borehole and comparison with the genome sequences of other deep-branching lineages of the phylum Actinobacteria.</title>
        <authorList>
            <person name="Severino R."/>
            <person name="Froufe H.J.C."/>
            <person name="Barroso C."/>
            <person name="Albuquerque L."/>
            <person name="Lobo-da-Cunha A."/>
            <person name="da Costa M.S."/>
            <person name="Egas C."/>
        </authorList>
    </citation>
    <scope>NUCLEOTIDE SEQUENCE [LARGE SCALE GENOMIC DNA]</scope>
    <source>
        <strain evidence="5">F2-233</strain>
    </source>
</reference>
<dbReference type="InterPro" id="IPR029056">
    <property type="entry name" value="Ribokinase-like"/>
</dbReference>
<reference evidence="4 5" key="1">
    <citation type="submission" date="2018-07" db="EMBL/GenBank/DDBJ databases">
        <title>High-quality-draft genome sequence of Gaiella occulta.</title>
        <authorList>
            <person name="Severino R."/>
            <person name="Froufe H.J.C."/>
            <person name="Rainey F.A."/>
            <person name="Barroso C."/>
            <person name="Albuquerque L."/>
            <person name="Lobo-Da-Cunha A."/>
            <person name="Da Costa M.S."/>
            <person name="Egas C."/>
        </authorList>
    </citation>
    <scope>NUCLEOTIDE SEQUENCE [LARGE SCALE GENOMIC DNA]</scope>
    <source>
        <strain evidence="4 5">F2-233</strain>
    </source>
</reference>
<evidence type="ECO:0000313" key="5">
    <source>
        <dbReference type="Proteomes" id="UP000254134"/>
    </source>
</evidence>
<evidence type="ECO:0000313" key="4">
    <source>
        <dbReference type="EMBL" id="RDI75697.1"/>
    </source>
</evidence>
<comment type="caution">
    <text evidence="4">The sequence shown here is derived from an EMBL/GenBank/DDBJ whole genome shotgun (WGS) entry which is preliminary data.</text>
</comment>
<dbReference type="RefSeq" id="WP_114794597.1">
    <property type="nucleotide sequence ID" value="NZ_QQZY01000001.1"/>
</dbReference>
<keyword evidence="2 4" id="KW-0418">Kinase</keyword>
<dbReference type="InterPro" id="IPR011611">
    <property type="entry name" value="PfkB_dom"/>
</dbReference>
<evidence type="ECO:0000259" key="3">
    <source>
        <dbReference type="Pfam" id="PF00294"/>
    </source>
</evidence>
<protein>
    <submittedName>
        <fullName evidence="4">Sugar kinases ribokinase family</fullName>
    </submittedName>
</protein>
<dbReference type="OrthoDB" id="4606019at2"/>
<dbReference type="AlphaFoldDB" id="A0A7M2Z075"/>
<feature type="domain" description="Carbohydrate kinase PfkB" evidence="3">
    <location>
        <begin position="55"/>
        <end position="259"/>
    </location>
</feature>
<evidence type="ECO:0000256" key="1">
    <source>
        <dbReference type="ARBA" id="ARBA00022679"/>
    </source>
</evidence>
<dbReference type="PANTHER" id="PTHR10584">
    <property type="entry name" value="SUGAR KINASE"/>
    <property type="match status" value="1"/>
</dbReference>
<dbReference type="GO" id="GO:0016301">
    <property type="term" value="F:kinase activity"/>
    <property type="evidence" value="ECO:0007669"/>
    <property type="project" value="UniProtKB-KW"/>
</dbReference>
<keyword evidence="5" id="KW-1185">Reference proteome</keyword>
<keyword evidence="1" id="KW-0808">Transferase</keyword>
<proteinExistence type="predicted"/>